<organism evidence="3 4">
    <name type="scientific">Algoriphagus jejuensis</name>
    <dbReference type="NCBI Taxonomy" id="419934"/>
    <lineage>
        <taxon>Bacteria</taxon>
        <taxon>Pseudomonadati</taxon>
        <taxon>Bacteroidota</taxon>
        <taxon>Cytophagia</taxon>
        <taxon>Cytophagales</taxon>
        <taxon>Cyclobacteriaceae</taxon>
        <taxon>Algoriphagus</taxon>
    </lineage>
</organism>
<dbReference type="PANTHER" id="PTHR11261:SF3">
    <property type="entry name" value="RETINOL-BINDING PROTEIN 3"/>
    <property type="match status" value="1"/>
</dbReference>
<protein>
    <recommendedName>
        <fullName evidence="2">Tail specific protease domain-containing protein</fullName>
    </recommendedName>
</protein>
<proteinExistence type="predicted"/>
<keyword evidence="4" id="KW-1185">Reference proteome</keyword>
<evidence type="ECO:0000259" key="2">
    <source>
        <dbReference type="Pfam" id="PF03572"/>
    </source>
</evidence>
<sequence length="753" mass="84304">MNFRLKSLCLAFAFAFSITSNLSAQSEREIDNLKAFAKAYGYVKYFHPSTEAAELDWGWFAVYGAQEVLQCQNSDELNKTLNRIFKSIAPTVVFSADLLPKNQLMSLQTPENKKDYLNTYWQHYGVGKDMVNPSKLYKSVRVNAPQEVENSVGFGGIGTQIDAKPYLGKRIRLSGKAKLASESKGSGHLWMRVDNADKSPGFFNNMEDSPIRNARWASYSFEGEVGEKAKMIYLGGFLKGQGALFVDELELAYEENGAWHPIEVKNGNFENSNLSGTDWATMGGGVEIKTNSEEKTQGASGLEIRFKDPEYLPAKALFDTSPAADEFWIKELSSETWINMPLSLYSKDGQTFPKSQMSMDQLIDSLETNTPTTAEALEFRIGNLINAWNVFQHFYPYFEETGVDWEAALEESLLASFQSNEPGHLNELKLLTAKLKDNHVSVFSMQSLFFAPPIRWEWIKKQLLITQVLDPTLNLKVGDQVEEIEGQSPEAYFAKIEAGISAASNGWLSYRAGIESLLGLQNSTMNIQVEGESIALTRDANYYQKQNELKAFQPKYRIIEEDIIYLNLDLVPMDTINLLMPQLEKSRAIIADLRGYPTGGNHQLIQHLLSKPDKDKWMEVAQLIYPDQEEPAGFTESGWDLSPTKPYLGAKKIIFITDAQAVSYAESYMGFIEAHDLATIVGQPTSGTNGNINQFDLPGGYRITFTGMRVVKHDGSKFHGVGILPDVYVEKTTEGVKAGTDEFLEMAIKLAKQ</sequence>
<feature type="domain" description="Tail specific protease" evidence="2">
    <location>
        <begin position="584"/>
        <end position="729"/>
    </location>
</feature>
<dbReference type="Gene3D" id="3.30.750.44">
    <property type="match status" value="1"/>
</dbReference>
<dbReference type="Gene3D" id="2.60.120.260">
    <property type="entry name" value="Galactose-binding domain-like"/>
    <property type="match status" value="1"/>
</dbReference>
<keyword evidence="1" id="KW-0732">Signal</keyword>
<dbReference type="Pfam" id="PF03572">
    <property type="entry name" value="Peptidase_S41"/>
    <property type="match status" value="1"/>
</dbReference>
<dbReference type="RefSeq" id="WP_343847936.1">
    <property type="nucleotide sequence ID" value="NZ_BAAAFI010000002.1"/>
</dbReference>
<comment type="caution">
    <text evidence="3">The sequence shown here is derived from an EMBL/GenBank/DDBJ whole genome shotgun (WGS) entry which is preliminary data.</text>
</comment>
<reference evidence="3 4" key="1">
    <citation type="journal article" date="2019" name="Int. J. Syst. Evol. Microbiol.">
        <title>The Global Catalogue of Microorganisms (GCM) 10K type strain sequencing project: providing services to taxonomists for standard genome sequencing and annotation.</title>
        <authorList>
            <consortium name="The Broad Institute Genomics Platform"/>
            <consortium name="The Broad Institute Genome Sequencing Center for Infectious Disease"/>
            <person name="Wu L."/>
            <person name="Ma J."/>
        </authorList>
    </citation>
    <scope>NUCLEOTIDE SEQUENCE [LARGE SCALE GENOMIC DNA]</scope>
    <source>
        <strain evidence="3 4">JCM 16112</strain>
    </source>
</reference>
<accession>A0ABN1MVU7</accession>
<evidence type="ECO:0000256" key="1">
    <source>
        <dbReference type="SAM" id="SignalP"/>
    </source>
</evidence>
<evidence type="ECO:0000313" key="4">
    <source>
        <dbReference type="Proteomes" id="UP001500469"/>
    </source>
</evidence>
<name>A0ABN1MVU7_9BACT</name>
<gene>
    <name evidence="3" type="ORF">GCM10009119_02050</name>
</gene>
<evidence type="ECO:0000313" key="3">
    <source>
        <dbReference type="EMBL" id="GAA0877237.1"/>
    </source>
</evidence>
<dbReference type="Gene3D" id="3.90.226.10">
    <property type="entry name" value="2-enoyl-CoA Hydratase, Chain A, domain 1"/>
    <property type="match status" value="1"/>
</dbReference>
<feature type="signal peptide" evidence="1">
    <location>
        <begin position="1"/>
        <end position="24"/>
    </location>
</feature>
<feature type="chain" id="PRO_5046101196" description="Tail specific protease domain-containing protein" evidence="1">
    <location>
        <begin position="25"/>
        <end position="753"/>
    </location>
</feature>
<dbReference type="PANTHER" id="PTHR11261">
    <property type="entry name" value="INTERPHOTORECEPTOR RETINOID-BINDING PROTEIN"/>
    <property type="match status" value="1"/>
</dbReference>
<dbReference type="InterPro" id="IPR005151">
    <property type="entry name" value="Tail-specific_protease"/>
</dbReference>
<dbReference type="EMBL" id="BAAAFI010000002">
    <property type="protein sequence ID" value="GAA0877237.1"/>
    <property type="molecule type" value="Genomic_DNA"/>
</dbReference>
<dbReference type="Proteomes" id="UP001500469">
    <property type="component" value="Unassembled WGS sequence"/>
</dbReference>
<dbReference type="SUPFAM" id="SSF52096">
    <property type="entry name" value="ClpP/crotonase"/>
    <property type="match status" value="1"/>
</dbReference>
<dbReference type="InterPro" id="IPR029045">
    <property type="entry name" value="ClpP/crotonase-like_dom_sf"/>
</dbReference>